<keyword evidence="1" id="KW-1133">Transmembrane helix</keyword>
<feature type="transmembrane region" description="Helical" evidence="1">
    <location>
        <begin position="6"/>
        <end position="27"/>
    </location>
</feature>
<protein>
    <submittedName>
        <fullName evidence="2">Uncharacterized protein</fullName>
    </submittedName>
</protein>
<proteinExistence type="predicted"/>
<name>A0AA39U3D5_9PEZI</name>
<keyword evidence="1" id="KW-0472">Membrane</keyword>
<evidence type="ECO:0000313" key="2">
    <source>
        <dbReference type="EMBL" id="KAK0611628.1"/>
    </source>
</evidence>
<dbReference type="Proteomes" id="UP001175000">
    <property type="component" value="Unassembled WGS sequence"/>
</dbReference>
<keyword evidence="1" id="KW-0812">Transmembrane</keyword>
<gene>
    <name evidence="2" type="ORF">B0T14DRAFT_333051</name>
</gene>
<evidence type="ECO:0000313" key="3">
    <source>
        <dbReference type="Proteomes" id="UP001175000"/>
    </source>
</evidence>
<dbReference type="AlphaFoldDB" id="A0AA39U3D5"/>
<sequence>MIHLPLLRIIHYLTAALAWIAIIVTAIIAYKQQFIIALAMWFTSMGIFHQYMWPSWDQDVAGICTVAWSIHLLTMWSCFATSLPSLIYRPLLGLLLGLGLVIRPDQSLGRFVVWTTSVLVLRYILFACYIVYYVDFNVIWQSFPFYYFSDTWRVSRARRLPLSSREAGLSSLNSLCGRCAFVERSRLIMGSRMGLFRMVEWHDFHTRGEFIAIFSSDASADTTDIPHSARADCQLCLLLWHSMTPR</sequence>
<feature type="transmembrane region" description="Helical" evidence="1">
    <location>
        <begin position="60"/>
        <end position="79"/>
    </location>
</feature>
<reference evidence="2" key="1">
    <citation type="submission" date="2023-06" db="EMBL/GenBank/DDBJ databases">
        <title>Genome-scale phylogeny and comparative genomics of the fungal order Sordariales.</title>
        <authorList>
            <consortium name="Lawrence Berkeley National Laboratory"/>
            <person name="Hensen N."/>
            <person name="Bonometti L."/>
            <person name="Westerberg I."/>
            <person name="Brannstrom I.O."/>
            <person name="Guillou S."/>
            <person name="Cros-Aarteil S."/>
            <person name="Calhoun S."/>
            <person name="Haridas S."/>
            <person name="Kuo A."/>
            <person name="Mondo S."/>
            <person name="Pangilinan J."/>
            <person name="Riley R."/>
            <person name="Labutti K."/>
            <person name="Andreopoulos B."/>
            <person name="Lipzen A."/>
            <person name="Chen C."/>
            <person name="Yanf M."/>
            <person name="Daum C."/>
            <person name="Ng V."/>
            <person name="Clum A."/>
            <person name="Steindorff A."/>
            <person name="Ohm R."/>
            <person name="Martin F."/>
            <person name="Silar P."/>
            <person name="Natvig D."/>
            <person name="Lalanne C."/>
            <person name="Gautier V."/>
            <person name="Ament-Velasquez S.L."/>
            <person name="Kruys A."/>
            <person name="Hutchinson M.I."/>
            <person name="Powell A.J."/>
            <person name="Barry K."/>
            <person name="Miller A.N."/>
            <person name="Grigoriev I.V."/>
            <person name="Debuchy R."/>
            <person name="Gladieux P."/>
            <person name="Thoren M.H."/>
            <person name="Johannesson H."/>
        </authorList>
    </citation>
    <scope>NUCLEOTIDE SEQUENCE</scope>
    <source>
        <strain evidence="2">CBS 606.72</strain>
    </source>
</reference>
<keyword evidence="3" id="KW-1185">Reference proteome</keyword>
<comment type="caution">
    <text evidence="2">The sequence shown here is derived from an EMBL/GenBank/DDBJ whole genome shotgun (WGS) entry which is preliminary data.</text>
</comment>
<dbReference type="EMBL" id="JAULSU010000007">
    <property type="protein sequence ID" value="KAK0611628.1"/>
    <property type="molecule type" value="Genomic_DNA"/>
</dbReference>
<feature type="transmembrane region" description="Helical" evidence="1">
    <location>
        <begin position="34"/>
        <end position="54"/>
    </location>
</feature>
<organism evidence="2 3">
    <name type="scientific">Immersiella caudata</name>
    <dbReference type="NCBI Taxonomy" id="314043"/>
    <lineage>
        <taxon>Eukaryota</taxon>
        <taxon>Fungi</taxon>
        <taxon>Dikarya</taxon>
        <taxon>Ascomycota</taxon>
        <taxon>Pezizomycotina</taxon>
        <taxon>Sordariomycetes</taxon>
        <taxon>Sordariomycetidae</taxon>
        <taxon>Sordariales</taxon>
        <taxon>Lasiosphaeriaceae</taxon>
        <taxon>Immersiella</taxon>
    </lineage>
</organism>
<accession>A0AA39U3D5</accession>
<evidence type="ECO:0000256" key="1">
    <source>
        <dbReference type="SAM" id="Phobius"/>
    </source>
</evidence>